<dbReference type="AlphaFoldDB" id="C8X2E8"/>
<dbReference type="CDD" id="cd19978">
    <property type="entry name" value="PBP1_ABC_ligand_binding-like"/>
    <property type="match status" value="1"/>
</dbReference>
<feature type="domain" description="Leucine-binding protein" evidence="5">
    <location>
        <begin position="42"/>
        <end position="400"/>
    </location>
</feature>
<dbReference type="InterPro" id="IPR000709">
    <property type="entry name" value="Leu_Ile_Val-bd"/>
</dbReference>
<keyword evidence="3" id="KW-0732">Signal</keyword>
<dbReference type="InterPro" id="IPR028082">
    <property type="entry name" value="Peripla_BP_I"/>
</dbReference>
<dbReference type="OrthoDB" id="9777352at2"/>
<evidence type="ECO:0000256" key="3">
    <source>
        <dbReference type="ARBA" id="ARBA00022729"/>
    </source>
</evidence>
<organism evidence="6 7">
    <name type="scientific">Desulfohalobium retbaense (strain ATCC 49708 / DSM 5692 / JCM 16813 / HR100)</name>
    <dbReference type="NCBI Taxonomy" id="485915"/>
    <lineage>
        <taxon>Bacteria</taxon>
        <taxon>Pseudomonadati</taxon>
        <taxon>Thermodesulfobacteriota</taxon>
        <taxon>Desulfovibrionia</taxon>
        <taxon>Desulfovibrionales</taxon>
        <taxon>Desulfohalobiaceae</taxon>
        <taxon>Desulfohalobium</taxon>
    </lineage>
</organism>
<keyword evidence="6" id="KW-0675">Receptor</keyword>
<evidence type="ECO:0000313" key="7">
    <source>
        <dbReference type="Proteomes" id="UP000001052"/>
    </source>
</evidence>
<proteinExistence type="inferred from homology"/>
<dbReference type="PANTHER" id="PTHR47235">
    <property type="entry name" value="BLR6548 PROTEIN"/>
    <property type="match status" value="1"/>
</dbReference>
<keyword evidence="4" id="KW-0029">Amino-acid transport</keyword>
<dbReference type="PRINTS" id="PR00337">
    <property type="entry name" value="LEUILEVALBP"/>
</dbReference>
<dbReference type="EMBL" id="CP001734">
    <property type="protein sequence ID" value="ACV68595.1"/>
    <property type="molecule type" value="Genomic_DNA"/>
</dbReference>
<dbReference type="InterPro" id="IPR028081">
    <property type="entry name" value="Leu-bd"/>
</dbReference>
<dbReference type="SUPFAM" id="SSF53822">
    <property type="entry name" value="Periplasmic binding protein-like I"/>
    <property type="match status" value="1"/>
</dbReference>
<reference evidence="7" key="1">
    <citation type="submission" date="2009-09" db="EMBL/GenBank/DDBJ databases">
        <title>The complete chromosome of Desulfohalobium retbaense DSM 5692.</title>
        <authorList>
            <consortium name="US DOE Joint Genome Institute (JGI-PGF)"/>
            <person name="Lucas S."/>
            <person name="Copeland A."/>
            <person name="Lapidus A."/>
            <person name="Glavina del Rio T."/>
            <person name="Dalin E."/>
            <person name="Tice H."/>
            <person name="Bruce D."/>
            <person name="Goodwin L."/>
            <person name="Pitluck S."/>
            <person name="Kyrpides N."/>
            <person name="Mavromatis K."/>
            <person name="Ivanova N."/>
            <person name="Mikhailova N."/>
            <person name="Munk A.C."/>
            <person name="Brettin T."/>
            <person name="Detter J.C."/>
            <person name="Han C."/>
            <person name="Tapia R."/>
            <person name="Larimer F."/>
            <person name="Land M."/>
            <person name="Hauser L."/>
            <person name="Markowitz V."/>
            <person name="Cheng J.-F."/>
            <person name="Hugenholtz P."/>
            <person name="Woyke T."/>
            <person name="Wu D."/>
            <person name="Spring S."/>
            <person name="Klenk H.-P."/>
            <person name="Eisen J.A."/>
        </authorList>
    </citation>
    <scope>NUCLEOTIDE SEQUENCE [LARGE SCALE GENOMIC DNA]</scope>
    <source>
        <strain evidence="7">DSM 5692</strain>
    </source>
</reference>
<evidence type="ECO:0000256" key="2">
    <source>
        <dbReference type="ARBA" id="ARBA00022448"/>
    </source>
</evidence>
<name>C8X2E8_DESRD</name>
<dbReference type="PANTHER" id="PTHR47235:SF1">
    <property type="entry name" value="BLR6548 PROTEIN"/>
    <property type="match status" value="1"/>
</dbReference>
<dbReference type="STRING" id="485915.Dret_1307"/>
<dbReference type="eggNOG" id="COG0683">
    <property type="taxonomic scope" value="Bacteria"/>
</dbReference>
<gene>
    <name evidence="6" type="ordered locus">Dret_1307</name>
</gene>
<accession>C8X2E8</accession>
<dbReference type="GO" id="GO:0006865">
    <property type="term" value="P:amino acid transport"/>
    <property type="evidence" value="ECO:0007669"/>
    <property type="project" value="UniProtKB-KW"/>
</dbReference>
<comment type="similarity">
    <text evidence="1">Belongs to the leucine-binding protein family.</text>
</comment>
<keyword evidence="7" id="KW-1185">Reference proteome</keyword>
<dbReference type="Proteomes" id="UP000001052">
    <property type="component" value="Chromosome"/>
</dbReference>
<evidence type="ECO:0000256" key="4">
    <source>
        <dbReference type="ARBA" id="ARBA00022970"/>
    </source>
</evidence>
<keyword evidence="2" id="KW-0813">Transport</keyword>
<evidence type="ECO:0000259" key="5">
    <source>
        <dbReference type="Pfam" id="PF13458"/>
    </source>
</evidence>
<sequence length="425" mass="48099">MTRRFSFFRMLPFGVWVVAAVASLLLSVPAARAHGMGETADIVLGMSAAFTGPSRSLGIELYRGANAYFQKINANGGVHGRRIRIKAYDDGYDPDPALRNTIRLVKEDHVFALFGYVGTPTTTRILPLLEKFRDQPLLLFFPMTGAQPLRESPYRQYIFNLRASYFQETQRLVESFLSVGRERIGVLYQADAYGRNGWDGVRRTLREYNLQLTGEACYRRGATAATDMGEQIRILRQSGAEAVITVGAAQACAAFIRQARTRGWEVPIANLSFTHAQQMANFLLLNSDTYPDQLTRRVLNAHVVPNLQDTSIPVVREYRRAMDAANEDVPGHLLDTPYTPHSYDYVSFEGYLNAKLLVEMLRRTEPPLTPKRVRKSIYKHRRYTIGIGLPLFFGPEYNQGLDIIFFSTLRAGRVEPLRNWDAFSP</sequence>
<reference evidence="6 7" key="2">
    <citation type="journal article" date="2010" name="Stand. Genomic Sci.">
        <title>Complete genome sequence of Desulfohalobium retbaense type strain (HR(100)).</title>
        <authorList>
            <person name="Spring S."/>
            <person name="Nolan M."/>
            <person name="Lapidus A."/>
            <person name="Glavina Del Rio T."/>
            <person name="Copeland A."/>
            <person name="Tice H."/>
            <person name="Cheng J.F."/>
            <person name="Lucas S."/>
            <person name="Land M."/>
            <person name="Chen F."/>
            <person name="Bruce D."/>
            <person name="Goodwin L."/>
            <person name="Pitluck S."/>
            <person name="Ivanova N."/>
            <person name="Mavromatis K."/>
            <person name="Mikhailova N."/>
            <person name="Pati A."/>
            <person name="Chen A."/>
            <person name="Palaniappan K."/>
            <person name="Hauser L."/>
            <person name="Chang Y.J."/>
            <person name="Jeffries C.D."/>
            <person name="Munk C."/>
            <person name="Kiss H."/>
            <person name="Chain P."/>
            <person name="Han C."/>
            <person name="Brettin T."/>
            <person name="Detter J.C."/>
            <person name="Schuler E."/>
            <person name="Goker M."/>
            <person name="Rohde M."/>
            <person name="Bristow J."/>
            <person name="Eisen J.A."/>
            <person name="Markowitz V."/>
            <person name="Hugenholtz P."/>
            <person name="Kyrpides N.C."/>
            <person name="Klenk H.P."/>
        </authorList>
    </citation>
    <scope>NUCLEOTIDE SEQUENCE [LARGE SCALE GENOMIC DNA]</scope>
    <source>
        <strain evidence="6 7">DSM 5692</strain>
    </source>
</reference>
<dbReference type="HOGENOM" id="CLU_027128_7_1_7"/>
<dbReference type="Gene3D" id="3.40.50.2300">
    <property type="match status" value="2"/>
</dbReference>
<evidence type="ECO:0000313" key="6">
    <source>
        <dbReference type="EMBL" id="ACV68595.1"/>
    </source>
</evidence>
<evidence type="ECO:0000256" key="1">
    <source>
        <dbReference type="ARBA" id="ARBA00010062"/>
    </source>
</evidence>
<dbReference type="KEGG" id="drt:Dret_1307"/>
<protein>
    <submittedName>
        <fullName evidence="6">Extracellular ligand-binding receptor</fullName>
    </submittedName>
</protein>
<dbReference type="RefSeq" id="WP_015751742.1">
    <property type="nucleotide sequence ID" value="NC_013223.1"/>
</dbReference>
<dbReference type="Pfam" id="PF13458">
    <property type="entry name" value="Peripla_BP_6"/>
    <property type="match status" value="1"/>
</dbReference>